<gene>
    <name evidence="6" type="ORF">KCG44_01910</name>
</gene>
<reference evidence="6 7" key="1">
    <citation type="submission" date="2021-04" db="EMBL/GenBank/DDBJ databases">
        <authorList>
            <person name="Pira H."/>
            <person name="Risdian C."/>
            <person name="Wink J."/>
        </authorList>
    </citation>
    <scope>NUCLEOTIDE SEQUENCE [LARGE SCALE GENOMIC DNA]</scope>
    <source>
        <strain evidence="6 7">WHA3</strain>
    </source>
</reference>
<comment type="subcellular location">
    <subcellularLocation>
        <location evidence="1">Cell envelope</location>
    </subcellularLocation>
</comment>
<comment type="caution">
    <text evidence="6">The sequence shown here is derived from an EMBL/GenBank/DDBJ whole genome shotgun (WGS) entry which is preliminary data.</text>
</comment>
<dbReference type="PROSITE" id="PS00194">
    <property type="entry name" value="THIOREDOXIN_1"/>
    <property type="match status" value="1"/>
</dbReference>
<dbReference type="EMBL" id="JAGSPA010000001">
    <property type="protein sequence ID" value="MBV7255535.1"/>
    <property type="molecule type" value="Genomic_DNA"/>
</dbReference>
<feature type="chain" id="PRO_5045959807" evidence="4">
    <location>
        <begin position="20"/>
        <end position="189"/>
    </location>
</feature>
<dbReference type="InterPro" id="IPR050553">
    <property type="entry name" value="Thioredoxin_ResA/DsbE_sf"/>
</dbReference>
<dbReference type="PANTHER" id="PTHR42852:SF18">
    <property type="entry name" value="CHROMOSOME UNDETERMINED SCAFFOLD_47, WHOLE GENOME SHOTGUN SEQUENCE"/>
    <property type="match status" value="1"/>
</dbReference>
<feature type="signal peptide" evidence="4">
    <location>
        <begin position="1"/>
        <end position="19"/>
    </location>
</feature>
<evidence type="ECO:0000313" key="6">
    <source>
        <dbReference type="EMBL" id="MBV7255535.1"/>
    </source>
</evidence>
<evidence type="ECO:0000256" key="3">
    <source>
        <dbReference type="SAM" id="MobiDB-lite"/>
    </source>
</evidence>
<accession>A0ABS6SB13</accession>
<dbReference type="CDD" id="cd02966">
    <property type="entry name" value="TlpA_like_family"/>
    <property type="match status" value="1"/>
</dbReference>
<evidence type="ECO:0000256" key="4">
    <source>
        <dbReference type="SAM" id="SignalP"/>
    </source>
</evidence>
<feature type="region of interest" description="Disordered" evidence="3">
    <location>
        <begin position="170"/>
        <end position="189"/>
    </location>
</feature>
<dbReference type="PROSITE" id="PS51257">
    <property type="entry name" value="PROKAR_LIPOPROTEIN"/>
    <property type="match status" value="1"/>
</dbReference>
<dbReference type="RefSeq" id="WP_218443872.1">
    <property type="nucleotide sequence ID" value="NZ_JAGSPA010000001.1"/>
</dbReference>
<feature type="domain" description="Thioredoxin" evidence="5">
    <location>
        <begin position="48"/>
        <end position="189"/>
    </location>
</feature>
<dbReference type="InterPro" id="IPR017937">
    <property type="entry name" value="Thioredoxin_CS"/>
</dbReference>
<dbReference type="PANTHER" id="PTHR42852">
    <property type="entry name" value="THIOL:DISULFIDE INTERCHANGE PROTEIN DSBE"/>
    <property type="match status" value="1"/>
</dbReference>
<feature type="region of interest" description="Disordered" evidence="3">
    <location>
        <begin position="27"/>
        <end position="52"/>
    </location>
</feature>
<dbReference type="Pfam" id="PF08534">
    <property type="entry name" value="Redoxin"/>
    <property type="match status" value="1"/>
</dbReference>
<evidence type="ECO:0000259" key="5">
    <source>
        <dbReference type="PROSITE" id="PS51352"/>
    </source>
</evidence>
<name>A0ABS6SB13_9SPHN</name>
<keyword evidence="7" id="KW-1185">Reference proteome</keyword>
<evidence type="ECO:0000313" key="7">
    <source>
        <dbReference type="Proteomes" id="UP000722336"/>
    </source>
</evidence>
<sequence length="189" mass="19612">MTRTTFLILAGLVSMAACDAPIADSAPAGAPQAVTDRPGVPAGEPDYSRAGETAPDATLLRKSGGPAALTSFVGTPTLVNLWATWCAPCVAELPALNRLAAQKGYALNVVAVSQDIGGWEKISGFVARTEMDRLTVLTDEDAALSRAYGAVGLPLTIMYDEGGRELWRVSGPREWDEPGGLPDDTPGAG</sequence>
<dbReference type="InterPro" id="IPR013740">
    <property type="entry name" value="Redoxin"/>
</dbReference>
<evidence type="ECO:0000256" key="1">
    <source>
        <dbReference type="ARBA" id="ARBA00004196"/>
    </source>
</evidence>
<keyword evidence="4" id="KW-0732">Signal</keyword>
<dbReference type="InterPro" id="IPR013766">
    <property type="entry name" value="Thioredoxin_domain"/>
</dbReference>
<dbReference type="PROSITE" id="PS51352">
    <property type="entry name" value="THIOREDOXIN_2"/>
    <property type="match status" value="1"/>
</dbReference>
<dbReference type="Proteomes" id="UP000722336">
    <property type="component" value="Unassembled WGS sequence"/>
</dbReference>
<evidence type="ECO:0000256" key="2">
    <source>
        <dbReference type="ARBA" id="ARBA00022748"/>
    </source>
</evidence>
<organism evidence="6 7">
    <name type="scientific">Pacificimonas pallii</name>
    <dbReference type="NCBI Taxonomy" id="2827236"/>
    <lineage>
        <taxon>Bacteria</taxon>
        <taxon>Pseudomonadati</taxon>
        <taxon>Pseudomonadota</taxon>
        <taxon>Alphaproteobacteria</taxon>
        <taxon>Sphingomonadales</taxon>
        <taxon>Sphingosinicellaceae</taxon>
        <taxon>Pacificimonas</taxon>
    </lineage>
</organism>
<keyword evidence="2" id="KW-0201">Cytochrome c-type biogenesis</keyword>
<proteinExistence type="predicted"/>
<protein>
    <submittedName>
        <fullName evidence="6">TlpA family protein disulfide reductase</fullName>
    </submittedName>
</protein>